<evidence type="ECO:0000256" key="2">
    <source>
        <dbReference type="SAM" id="MobiDB-lite"/>
    </source>
</evidence>
<feature type="transmembrane region" description="Helical" evidence="3">
    <location>
        <begin position="157"/>
        <end position="174"/>
    </location>
</feature>
<keyword evidence="3" id="KW-0812">Transmembrane</keyword>
<accession>I6Z594</accession>
<evidence type="ECO:0000313" key="4">
    <source>
        <dbReference type="EMBL" id="AFN74325.1"/>
    </source>
</evidence>
<feature type="transmembrane region" description="Helical" evidence="3">
    <location>
        <begin position="20"/>
        <end position="45"/>
    </location>
</feature>
<feature type="transmembrane region" description="Helical" evidence="3">
    <location>
        <begin position="57"/>
        <end position="77"/>
    </location>
</feature>
<name>I6Z594_MELRP</name>
<dbReference type="RefSeq" id="WP_014855761.1">
    <property type="nucleotide sequence ID" value="NC_018178.1"/>
</dbReference>
<feature type="region of interest" description="Disordered" evidence="2">
    <location>
        <begin position="1052"/>
        <end position="1083"/>
    </location>
</feature>
<keyword evidence="3" id="KW-1133">Transmembrane helix</keyword>
<keyword evidence="3" id="KW-0472">Membrane</keyword>
<dbReference type="KEGG" id="mro:MROS_1086"/>
<feature type="region of interest" description="Disordered" evidence="2">
    <location>
        <begin position="692"/>
        <end position="712"/>
    </location>
</feature>
<evidence type="ECO:0008006" key="6">
    <source>
        <dbReference type="Google" id="ProtNLM"/>
    </source>
</evidence>
<gene>
    <name evidence="4" type="ordered locus">MROS_1086</name>
</gene>
<feature type="coiled-coil region" evidence="1">
    <location>
        <begin position="971"/>
        <end position="1028"/>
    </location>
</feature>
<evidence type="ECO:0000256" key="3">
    <source>
        <dbReference type="SAM" id="Phobius"/>
    </source>
</evidence>
<reference evidence="4 5" key="1">
    <citation type="journal article" date="2013" name="PLoS ONE">
        <title>Genomic analysis of Melioribacter roseus, facultatively anaerobic organotrophic bacterium representing a novel deep lineage within Bacteriodetes/Chlorobi group.</title>
        <authorList>
            <person name="Kadnikov V.V."/>
            <person name="Mardanov A.V."/>
            <person name="Podosokorskaya O.A."/>
            <person name="Gavrilov S.N."/>
            <person name="Kublanov I.V."/>
            <person name="Beletsky A.V."/>
            <person name="Bonch-Osmolovskaya E.A."/>
            <person name="Ravin N.V."/>
        </authorList>
    </citation>
    <scope>NUCLEOTIDE SEQUENCE [LARGE SCALE GENOMIC DNA]</scope>
    <source>
        <strain evidence="5">JCM 17771 / P3M-2</strain>
    </source>
</reference>
<dbReference type="PATRIC" id="fig|1191523.3.peg.1150"/>
<protein>
    <recommendedName>
        <fullName evidence="6">Chromosome segregation ATPase-like protein</fullName>
    </recommendedName>
</protein>
<dbReference type="OrthoDB" id="9812498at2"/>
<feature type="compositionally biased region" description="Basic and acidic residues" evidence="2">
    <location>
        <begin position="692"/>
        <end position="707"/>
    </location>
</feature>
<dbReference type="STRING" id="1191523.MROS_1086"/>
<dbReference type="EMBL" id="CP003557">
    <property type="protein sequence ID" value="AFN74325.1"/>
    <property type="molecule type" value="Genomic_DNA"/>
</dbReference>
<evidence type="ECO:0000256" key="1">
    <source>
        <dbReference type="SAM" id="Coils"/>
    </source>
</evidence>
<organism evidence="4 5">
    <name type="scientific">Melioribacter roseus (strain DSM 23840 / JCM 17771 / VKM B-2668 / P3M-2)</name>
    <dbReference type="NCBI Taxonomy" id="1191523"/>
    <lineage>
        <taxon>Bacteria</taxon>
        <taxon>Pseudomonadati</taxon>
        <taxon>Ignavibacteriota</taxon>
        <taxon>Ignavibacteria</taxon>
        <taxon>Ignavibacteriales</taxon>
        <taxon>Melioribacteraceae</taxon>
        <taxon>Melioribacter</taxon>
    </lineage>
</organism>
<keyword evidence="5" id="KW-1185">Reference proteome</keyword>
<dbReference type="Proteomes" id="UP000009011">
    <property type="component" value="Chromosome"/>
</dbReference>
<proteinExistence type="predicted"/>
<keyword evidence="1" id="KW-0175">Coiled coil</keyword>
<evidence type="ECO:0000313" key="5">
    <source>
        <dbReference type="Proteomes" id="UP000009011"/>
    </source>
</evidence>
<dbReference type="HOGENOM" id="CLU_008611_0_0_10"/>
<sequence>MNEKIIHIKSKLKKFLVREILVELSAGLCAFLSSLVLMTILLAISENLFRFSSHSRTILFYLFIAVAIISFGYFFLLPAIKKIISYLNPDYDSLARKVGNFFPSVKDELVNALELIEEKNPSYSGQLIAAAFDKIYDKVKALDFNSVIDTRLLKRRFRVLLILSIASVLLFSASNDMRASFARLINYNVEYAEPMKFRFVIEPGNYKAVKGEEINISIKTTGESPGRINLYIKTDADAEFAGYRLQPDSAGIFHYRIKSIFRSAIYYAAAEGIESEVYQIEVTDPPFITALDLTIIPPAYTKLSPEYRNNDGNVTALPGSRVNLKIESSKRISKAELKFESGKRVTLKHSGSAASGGFTVSNNDSYIISLKDEEDNFNKDPITYFVKTIEDEPPSIEMAAPDEDVKLNNNPVVPLIVRIKDDYGFSRLLLKYRLVASKYRAAEESFNSKELKTGGGKEEEVFHAWDLSPLVLAEGESVSYYLEVFDNDNINGPKSARTKSYLITVPSLDDLFNNINEAQTESLEELEETLKEAETLGRELQRISDDLKKNQKEISWQEKERIESAAERYKNLLEKAEKIADKISEMKNEMMKENLLSEETLKKYEELQKLMDDMNSEEMKEALRKLQESLRSLMRDKTQLSAKDLKLNEEYFKKSLERTINLLKRIQVEQKIDELIKRTENIAEKIDELQKKTEESALSDSKQRENLIQRQNDISQELENLRKTMDDLDEKMEGLNNVPKEELERAIEEYSKQSNEKLSEEALEKLRQMMKSEALKNQRQLSSNMKNMLKEFQNLQNSMQQMNQVKTLLDMMKLLDDLLTLSKEQEKLKEETEKLDYSSPEFSEKANKQNNLQSGLNKILQKMTKMSQETFAITPEMGKSIGKAFAEMQNSTSALISRNSGRAVQSQTAAMTSLNEAASMIKTGMDQMMNGGQGGGMMSLFQQLQQLSQQQMNLNQLTQKLQQGGLSQEMMSQLKRLAQEQELVRKSLEQLNREAKASGQSKRLASNLEKILEEMKEVVADMQTEKLNDDLIQKQERILSRLLDAQRSINERDFEKNRTSQSGKNLETESPEPLNLSDEETRNRLRDELMKAVNEGYKKDYRELIKKYFEQLEKSGSVK</sequence>
<dbReference type="eggNOG" id="COG1196">
    <property type="taxonomic scope" value="Bacteria"/>
</dbReference>
<dbReference type="AlphaFoldDB" id="I6Z594"/>